<feature type="binding site" evidence="9">
    <location>
        <position position="146"/>
    </location>
    <ligand>
        <name>4-amino-2-methyl-5-(diphosphooxymethyl)pyrimidine</name>
        <dbReference type="ChEBI" id="CHEBI:57841"/>
    </ligand>
</feature>
<comment type="cofactor">
    <cofactor evidence="9">
        <name>Mg(2+)</name>
        <dbReference type="ChEBI" id="CHEBI:18420"/>
    </cofactor>
    <text evidence="9">Binds 1 Mg(2+) ion per subunit.</text>
</comment>
<dbReference type="SUPFAM" id="SSF51391">
    <property type="entry name" value="Thiamin phosphate synthase"/>
    <property type="match status" value="1"/>
</dbReference>
<evidence type="ECO:0000256" key="6">
    <source>
        <dbReference type="ARBA" id="ARBA00047334"/>
    </source>
</evidence>
<evidence type="ECO:0000256" key="8">
    <source>
        <dbReference type="ARBA" id="ARBA00047883"/>
    </source>
</evidence>
<dbReference type="CDD" id="cd00564">
    <property type="entry name" value="TMP_TenI"/>
    <property type="match status" value="1"/>
</dbReference>
<evidence type="ECO:0000256" key="2">
    <source>
        <dbReference type="ARBA" id="ARBA00022679"/>
    </source>
</evidence>
<evidence type="ECO:0000313" key="13">
    <source>
        <dbReference type="EMBL" id="KRT90154.1"/>
    </source>
</evidence>
<dbReference type="Proteomes" id="UP001341297">
    <property type="component" value="Unassembled WGS sequence"/>
</dbReference>
<comment type="similarity">
    <text evidence="9 10">Belongs to the thiamine-phosphate synthase family.</text>
</comment>
<dbReference type="FunFam" id="3.20.20.70:FF:000096">
    <property type="entry name" value="Thiamine-phosphate synthase"/>
    <property type="match status" value="1"/>
</dbReference>
<keyword evidence="16" id="KW-1185">Reference proteome</keyword>
<comment type="function">
    <text evidence="9">Condenses 4-methyl-5-(beta-hydroxyethyl)thiazole monophosphate (THZ-P) and 2-methyl-4-amino-5-hydroxymethyl pyrimidine pyrophosphate (HMP-PP) to form thiamine monophosphate (TMP).</text>
</comment>
<feature type="domain" description="Thiamine phosphate synthase/TenI" evidence="12">
    <location>
        <begin position="15"/>
        <end position="198"/>
    </location>
</feature>
<feature type="binding site" evidence="9">
    <location>
        <position position="175"/>
    </location>
    <ligand>
        <name>2-[(2R,5Z)-2-carboxy-4-methylthiazol-5(2H)-ylidene]ethyl phosphate</name>
        <dbReference type="ChEBI" id="CHEBI:62899"/>
    </ligand>
</feature>
<dbReference type="InterPro" id="IPR013785">
    <property type="entry name" value="Aldolase_TIM"/>
</dbReference>
<dbReference type="PANTHER" id="PTHR20857">
    <property type="entry name" value="THIAMINE-PHOSPHATE PYROPHOSPHORYLASE"/>
    <property type="match status" value="1"/>
</dbReference>
<evidence type="ECO:0000259" key="12">
    <source>
        <dbReference type="Pfam" id="PF02581"/>
    </source>
</evidence>
<feature type="binding site" evidence="9">
    <location>
        <position position="99"/>
    </location>
    <ligand>
        <name>Mg(2+)</name>
        <dbReference type="ChEBI" id="CHEBI:18420"/>
    </ligand>
</feature>
<dbReference type="RefSeq" id="WP_048352745.1">
    <property type="nucleotide sequence ID" value="NZ_CP023481.1"/>
</dbReference>
<evidence type="ECO:0000256" key="4">
    <source>
        <dbReference type="ARBA" id="ARBA00022842"/>
    </source>
</evidence>
<organism evidence="13 15">
    <name type="scientific">Bacillus glycinifermentans</name>
    <dbReference type="NCBI Taxonomy" id="1664069"/>
    <lineage>
        <taxon>Bacteria</taxon>
        <taxon>Bacillati</taxon>
        <taxon>Bacillota</taxon>
        <taxon>Bacilli</taxon>
        <taxon>Bacillales</taxon>
        <taxon>Bacillaceae</taxon>
        <taxon>Bacillus</taxon>
    </lineage>
</organism>
<evidence type="ECO:0000256" key="3">
    <source>
        <dbReference type="ARBA" id="ARBA00022723"/>
    </source>
</evidence>
<evidence type="ECO:0000313" key="16">
    <source>
        <dbReference type="Proteomes" id="UP001341297"/>
    </source>
</evidence>
<dbReference type="AlphaFoldDB" id="A0A0T6BK09"/>
<dbReference type="InterPro" id="IPR036206">
    <property type="entry name" value="ThiamineP_synth_sf"/>
</dbReference>
<comment type="catalytic activity">
    <reaction evidence="6 9 10">
        <text>4-methyl-5-(2-phosphooxyethyl)-thiazole + 4-amino-2-methyl-5-(diphosphooxymethyl)pyrimidine + H(+) = thiamine phosphate + diphosphate</text>
        <dbReference type="Rhea" id="RHEA:22328"/>
        <dbReference type="ChEBI" id="CHEBI:15378"/>
        <dbReference type="ChEBI" id="CHEBI:33019"/>
        <dbReference type="ChEBI" id="CHEBI:37575"/>
        <dbReference type="ChEBI" id="CHEBI:57841"/>
        <dbReference type="ChEBI" id="CHEBI:58296"/>
        <dbReference type="EC" id="2.5.1.3"/>
    </reaction>
</comment>
<evidence type="ECO:0000256" key="5">
    <source>
        <dbReference type="ARBA" id="ARBA00022977"/>
    </source>
</evidence>
<reference evidence="14 16" key="3">
    <citation type="submission" date="2023-03" db="EMBL/GenBank/DDBJ databases">
        <title>Agriculturally important microbes genome sequencing.</title>
        <authorList>
            <person name="Dunlap C."/>
        </authorList>
    </citation>
    <scope>NUCLEOTIDE SEQUENCE [LARGE SCALE GENOMIC DNA]</scope>
    <source>
        <strain evidence="14 16">CBP-3203</strain>
    </source>
</reference>
<sequence length="223" mass="23707">MGRILRRNMKDMLSVYFIMGSNNTDGDPLAVIEAALEGGATLFQFREKGDGALKADEKRAFAKKVQALCREAGVPFIVNDDIELALELDADGVHIGQDDEKAGDVRARIGERILGVSTHTLEEVLQAEKDGADYIGAGPIYPTETKRDAKAVQGVALLKEMRKRGIGIPAVGIGGITLENCAPVVEAGADGISIISAISKSSDPKQAAAWFRNKVEAVKSANS</sequence>
<comment type="catalytic activity">
    <reaction evidence="7 9 10">
        <text>2-(2-carboxy-4-methylthiazol-5-yl)ethyl phosphate + 4-amino-2-methyl-5-(diphosphooxymethyl)pyrimidine + 2 H(+) = thiamine phosphate + CO2 + diphosphate</text>
        <dbReference type="Rhea" id="RHEA:47848"/>
        <dbReference type="ChEBI" id="CHEBI:15378"/>
        <dbReference type="ChEBI" id="CHEBI:16526"/>
        <dbReference type="ChEBI" id="CHEBI:33019"/>
        <dbReference type="ChEBI" id="CHEBI:37575"/>
        <dbReference type="ChEBI" id="CHEBI:57841"/>
        <dbReference type="ChEBI" id="CHEBI:62890"/>
        <dbReference type="EC" id="2.5.1.3"/>
    </reaction>
</comment>
<feature type="binding site" evidence="9">
    <location>
        <begin position="143"/>
        <end position="145"/>
    </location>
    <ligand>
        <name>2-[(2R,5Z)-2-carboxy-4-methylthiazol-5(2H)-ylidene]ethyl phosphate</name>
        <dbReference type="ChEBI" id="CHEBI:62899"/>
    </ligand>
</feature>
<feature type="binding site" evidence="9">
    <location>
        <begin position="195"/>
        <end position="196"/>
    </location>
    <ligand>
        <name>2-[(2R,5Z)-2-carboxy-4-methylthiazol-5(2H)-ylidene]ethyl phosphate</name>
        <dbReference type="ChEBI" id="CHEBI:62899"/>
    </ligand>
</feature>
<dbReference type="EMBL" id="JARRTL010000006">
    <property type="protein sequence ID" value="MEC0483841.1"/>
    <property type="molecule type" value="Genomic_DNA"/>
</dbReference>
<reference evidence="13" key="2">
    <citation type="submission" date="2015-10" db="EMBL/GenBank/DDBJ databases">
        <authorList>
            <person name="Gilbert D.G."/>
        </authorList>
    </citation>
    <scope>NUCLEOTIDE SEQUENCE</scope>
    <source>
        <strain evidence="13">GO-13</strain>
    </source>
</reference>
<feature type="binding site" evidence="9">
    <location>
        <position position="80"/>
    </location>
    <ligand>
        <name>Mg(2+)</name>
        <dbReference type="ChEBI" id="CHEBI:18420"/>
    </ligand>
</feature>
<evidence type="ECO:0000313" key="14">
    <source>
        <dbReference type="EMBL" id="MEC0483841.1"/>
    </source>
</evidence>
<accession>A0A0T6BK09</accession>
<dbReference type="STRING" id="1664069.BGLY_4447"/>
<dbReference type="GO" id="GO:0009228">
    <property type="term" value="P:thiamine biosynthetic process"/>
    <property type="evidence" value="ECO:0007669"/>
    <property type="project" value="UniProtKB-KW"/>
</dbReference>
<dbReference type="GO" id="GO:0000287">
    <property type="term" value="F:magnesium ion binding"/>
    <property type="evidence" value="ECO:0007669"/>
    <property type="project" value="UniProtKB-UniRule"/>
</dbReference>
<name>A0A0T6BK09_9BACI</name>
<evidence type="ECO:0000256" key="7">
    <source>
        <dbReference type="ARBA" id="ARBA00047851"/>
    </source>
</evidence>
<dbReference type="EC" id="2.5.1.3" evidence="9"/>
<dbReference type="EMBL" id="LECW02000045">
    <property type="protein sequence ID" value="KRT90154.1"/>
    <property type="molecule type" value="Genomic_DNA"/>
</dbReference>
<dbReference type="Proteomes" id="UP000036168">
    <property type="component" value="Unassembled WGS sequence"/>
</dbReference>
<comment type="caution">
    <text evidence="13">The sequence shown here is derived from an EMBL/GenBank/DDBJ whole genome shotgun (WGS) entry which is preliminary data.</text>
</comment>
<feature type="binding site" evidence="9">
    <location>
        <position position="117"/>
    </location>
    <ligand>
        <name>4-amino-2-methyl-5-(diphosphooxymethyl)pyrimidine</name>
        <dbReference type="ChEBI" id="CHEBI:57841"/>
    </ligand>
</feature>
<dbReference type="OrthoDB" id="9812206at2"/>
<dbReference type="Pfam" id="PF02581">
    <property type="entry name" value="TMP-TENI"/>
    <property type="match status" value="1"/>
</dbReference>
<evidence type="ECO:0000256" key="9">
    <source>
        <dbReference type="HAMAP-Rule" id="MF_00097"/>
    </source>
</evidence>
<evidence type="ECO:0000256" key="10">
    <source>
        <dbReference type="RuleBase" id="RU003826"/>
    </source>
</evidence>
<evidence type="ECO:0000256" key="11">
    <source>
        <dbReference type="RuleBase" id="RU004253"/>
    </source>
</evidence>
<dbReference type="PANTHER" id="PTHR20857:SF15">
    <property type="entry name" value="THIAMINE-PHOSPHATE SYNTHASE"/>
    <property type="match status" value="1"/>
</dbReference>
<dbReference type="NCBIfam" id="TIGR00693">
    <property type="entry name" value="thiE"/>
    <property type="match status" value="1"/>
</dbReference>
<dbReference type="UniPathway" id="UPA00060">
    <property type="reaction ID" value="UER00141"/>
</dbReference>
<keyword evidence="3 9" id="KW-0479">Metal-binding</keyword>
<dbReference type="HAMAP" id="MF_00097">
    <property type="entry name" value="TMP_synthase"/>
    <property type="match status" value="1"/>
</dbReference>
<dbReference type="Gene3D" id="3.20.20.70">
    <property type="entry name" value="Aldolase class I"/>
    <property type="match status" value="1"/>
</dbReference>
<evidence type="ECO:0000313" key="15">
    <source>
        <dbReference type="Proteomes" id="UP000036168"/>
    </source>
</evidence>
<dbReference type="InterPro" id="IPR034291">
    <property type="entry name" value="TMP_synthase"/>
</dbReference>
<proteinExistence type="inferred from homology"/>
<protein>
    <recommendedName>
        <fullName evidence="9">Thiamine-phosphate synthase</fullName>
        <shortName evidence="9">TP synthase</shortName>
        <shortName evidence="9">TPS</shortName>
        <ecNumber evidence="9">2.5.1.3</ecNumber>
    </recommendedName>
    <alternativeName>
        <fullName evidence="9">Thiamine-phosphate pyrophosphorylase</fullName>
        <shortName evidence="9">TMP pyrophosphorylase</shortName>
        <shortName evidence="9">TMP-PPase</shortName>
    </alternativeName>
</protein>
<keyword evidence="2 9" id="KW-0808">Transferase</keyword>
<dbReference type="GO" id="GO:0004789">
    <property type="term" value="F:thiamine-phosphate diphosphorylase activity"/>
    <property type="evidence" value="ECO:0007669"/>
    <property type="project" value="UniProtKB-UniRule"/>
</dbReference>
<comment type="pathway">
    <text evidence="1 9 11">Cofactor biosynthesis; thiamine diphosphate biosynthesis; thiamine phosphate from 4-amino-2-methyl-5-diphosphomethylpyrimidine and 4-methyl-5-(2-phosphoethyl)-thiazole: step 1/1.</text>
</comment>
<keyword evidence="4 9" id="KW-0460">Magnesium</keyword>
<feature type="binding site" evidence="9">
    <location>
        <begin position="44"/>
        <end position="48"/>
    </location>
    <ligand>
        <name>4-amino-2-methyl-5-(diphosphooxymethyl)pyrimidine</name>
        <dbReference type="ChEBI" id="CHEBI:57841"/>
    </ligand>
</feature>
<dbReference type="GO" id="GO:0009229">
    <property type="term" value="P:thiamine diphosphate biosynthetic process"/>
    <property type="evidence" value="ECO:0007669"/>
    <property type="project" value="UniProtKB-UniRule"/>
</dbReference>
<dbReference type="InterPro" id="IPR022998">
    <property type="entry name" value="ThiamineP_synth_TenI"/>
</dbReference>
<dbReference type="GO" id="GO:0005737">
    <property type="term" value="C:cytoplasm"/>
    <property type="evidence" value="ECO:0007669"/>
    <property type="project" value="TreeGrafter"/>
</dbReference>
<feature type="binding site" evidence="9">
    <location>
        <position position="79"/>
    </location>
    <ligand>
        <name>4-amino-2-methyl-5-(diphosphooxymethyl)pyrimidine</name>
        <dbReference type="ChEBI" id="CHEBI:57841"/>
    </ligand>
</feature>
<evidence type="ECO:0000256" key="1">
    <source>
        <dbReference type="ARBA" id="ARBA00005165"/>
    </source>
</evidence>
<keyword evidence="5 9" id="KW-0784">Thiamine biosynthesis</keyword>
<comment type="catalytic activity">
    <reaction evidence="8 9 10">
        <text>2-[(2R,5Z)-2-carboxy-4-methylthiazol-5(2H)-ylidene]ethyl phosphate + 4-amino-2-methyl-5-(diphosphooxymethyl)pyrimidine + 2 H(+) = thiamine phosphate + CO2 + diphosphate</text>
        <dbReference type="Rhea" id="RHEA:47844"/>
        <dbReference type="ChEBI" id="CHEBI:15378"/>
        <dbReference type="ChEBI" id="CHEBI:16526"/>
        <dbReference type="ChEBI" id="CHEBI:33019"/>
        <dbReference type="ChEBI" id="CHEBI:37575"/>
        <dbReference type="ChEBI" id="CHEBI:57841"/>
        <dbReference type="ChEBI" id="CHEBI:62899"/>
        <dbReference type="EC" id="2.5.1.3"/>
    </reaction>
</comment>
<gene>
    <name evidence="9 13" type="primary">thiE</name>
    <name evidence="13" type="ORF">AB447_206120</name>
    <name evidence="14" type="ORF">P8828_03115</name>
</gene>
<reference evidence="13 15" key="1">
    <citation type="journal article" date="2015" name="Int. J. Syst. Evol. Microbiol.">
        <title>Bacillus glycinifermentans sp. nov., isolated from fermented soybean paste.</title>
        <authorList>
            <person name="Kim S.J."/>
            <person name="Dunlap C.A."/>
            <person name="Kwon S.W."/>
            <person name="Rooney A.P."/>
        </authorList>
    </citation>
    <scope>NUCLEOTIDE SEQUENCE [LARGE SCALE GENOMIC DNA]</scope>
    <source>
        <strain evidence="13 15">GO-13</strain>
    </source>
</reference>